<dbReference type="Proteomes" id="UP000824120">
    <property type="component" value="Chromosome 4"/>
</dbReference>
<protein>
    <submittedName>
        <fullName evidence="2">Uncharacterized protein</fullName>
    </submittedName>
</protein>
<evidence type="ECO:0000256" key="1">
    <source>
        <dbReference type="SAM" id="MobiDB-lite"/>
    </source>
</evidence>
<keyword evidence="3" id="KW-1185">Reference proteome</keyword>
<organism evidence="2 3">
    <name type="scientific">Solanum commersonii</name>
    <name type="common">Commerson's wild potato</name>
    <name type="synonym">Commerson's nightshade</name>
    <dbReference type="NCBI Taxonomy" id="4109"/>
    <lineage>
        <taxon>Eukaryota</taxon>
        <taxon>Viridiplantae</taxon>
        <taxon>Streptophyta</taxon>
        <taxon>Embryophyta</taxon>
        <taxon>Tracheophyta</taxon>
        <taxon>Spermatophyta</taxon>
        <taxon>Magnoliopsida</taxon>
        <taxon>eudicotyledons</taxon>
        <taxon>Gunneridae</taxon>
        <taxon>Pentapetalae</taxon>
        <taxon>asterids</taxon>
        <taxon>lamiids</taxon>
        <taxon>Solanales</taxon>
        <taxon>Solanaceae</taxon>
        <taxon>Solanoideae</taxon>
        <taxon>Solaneae</taxon>
        <taxon>Solanum</taxon>
    </lineage>
</organism>
<proteinExistence type="predicted"/>
<comment type="caution">
    <text evidence="2">The sequence shown here is derived from an EMBL/GenBank/DDBJ whole genome shotgun (WGS) entry which is preliminary data.</text>
</comment>
<feature type="compositionally biased region" description="Basic residues" evidence="1">
    <location>
        <begin position="1"/>
        <end position="10"/>
    </location>
</feature>
<evidence type="ECO:0000313" key="2">
    <source>
        <dbReference type="EMBL" id="KAG5612902.1"/>
    </source>
</evidence>
<evidence type="ECO:0000313" key="3">
    <source>
        <dbReference type="Proteomes" id="UP000824120"/>
    </source>
</evidence>
<reference evidence="2 3" key="1">
    <citation type="submission" date="2020-09" db="EMBL/GenBank/DDBJ databases">
        <title>De no assembly of potato wild relative species, Solanum commersonii.</title>
        <authorList>
            <person name="Cho K."/>
        </authorList>
    </citation>
    <scope>NUCLEOTIDE SEQUENCE [LARGE SCALE GENOMIC DNA]</scope>
    <source>
        <strain evidence="2">LZ3.2</strain>
        <tissue evidence="2">Leaf</tissue>
    </source>
</reference>
<dbReference type="EMBL" id="JACXVP010000004">
    <property type="protein sequence ID" value="KAG5612902.1"/>
    <property type="molecule type" value="Genomic_DNA"/>
</dbReference>
<dbReference type="AlphaFoldDB" id="A0A9J5ZLB2"/>
<sequence length="84" mass="9764">MTEWHRKKARNRSEVTQPRGKERRSETLCDFFRRVRLACFAFTTLPGQVKDRNENGKGARQTKNVVVSWDAICQAGQRKSLDPN</sequence>
<feature type="region of interest" description="Disordered" evidence="1">
    <location>
        <begin position="1"/>
        <end position="24"/>
    </location>
</feature>
<gene>
    <name evidence="2" type="ORF">H5410_024183</name>
</gene>
<accession>A0A9J5ZLB2</accession>
<name>A0A9J5ZLB2_SOLCO</name>